<organism evidence="6">
    <name type="scientific">Anopheles sinensis</name>
    <name type="common">Mosquito</name>
    <dbReference type="NCBI Taxonomy" id="74873"/>
    <lineage>
        <taxon>Eukaryota</taxon>
        <taxon>Metazoa</taxon>
        <taxon>Ecdysozoa</taxon>
        <taxon>Arthropoda</taxon>
        <taxon>Hexapoda</taxon>
        <taxon>Insecta</taxon>
        <taxon>Pterygota</taxon>
        <taxon>Neoptera</taxon>
        <taxon>Endopterygota</taxon>
        <taxon>Diptera</taxon>
        <taxon>Nematocera</taxon>
        <taxon>Culicoidea</taxon>
        <taxon>Culicidae</taxon>
        <taxon>Anophelinae</taxon>
        <taxon>Anopheles</taxon>
    </lineage>
</organism>
<sequence>MATLLPKPVDPEEVAKQNEKAKKGGVFFPGSDLDEVAKHFIGNNHRYRENIIIPKMYGAVQIKTNEEKLVEAAFESCAFKSLMSCVLGYGLGAAIGLFSSSVNPSIADPMAADRQQTAKEIFREMRQATHSYGKNFAVIGAVFAAVECVIESVSNVGRISSFWKRSWKRDLAWKLHNTERYPLKRKVSKHPVDFKEKLIAAVKKEVKQVMEEAVTKKYIHEESGSVTALCAAVEACLSQGLRRRALGLFKTSSTTALLHKVAKHCPEAACISKKVQDIENSDPNKRSSSSSDSTNKPPILKKGSSNSVSTTTPPQSPPVVKYLWIRLALYEKKLSRIIDHLVTNATRYYERDSLVADPDYGSILSSLLVGPCALDYSRAKTADHFWTDPPADELVQRHRISSSNPTPPAYRRPMLNFKRSLHTSSEEGSMASFKSNSLVSASKDYVESLHQNSRATLLYGKNNVLVLPKDVSEPMPGYLSLHQTVQSLTIKWTPNQLMNGYTESENIDKSSYWAYALNVNVDEIVYVHCHQARGGDTGGTVILVGQDGVQRPPIHFPEGGHMAAFLSCLETGLLPHGQLDPPLWSQRGIGRIFPWPQKSRRRPLPSLLEANDEMPIDYVFRVVNKSNTDEFLATHSILELGRTSPRYRAQLSSCSTNESSDCSSKSLSIDAMSIDSPNPQSNQSTSIALVCSTMKRQIISRAFYGWLAYCRHLSTVRTHLSGLVNGRITPESGAEEGLTRTRWQNLHDADGVVADDQEVYRLVYYGGVEHDIRKEVWPYLLGHYSFGSTPVERAELDETAKHYYETTMSEWLAVEAIVRQRDKEKTAVAVAKLSSGSGSIENKSKTIDHDADGEEEEEMDNEVFEENGFSDMSEPEVEGEEKSVSKTKLTKENIALAVVAQGGIADEAKANNDEEGQEDQEQDFDSNKSSPSDSSYATVGNDFIDVAEIISPTGDDEDDNDGEKPFTVEVERMQEGEDDEGAQSEDALERTEDDEEEVEEEPESPKSPGHPRAVIVTDASIDVHTIPNEVVRELNNNNTLSTLPEEGSGQPALDSLQEPKSVCVSPASSNGGIYSSELLESFGLNLHRIEKDVQRCDRNYWYFANENLDKLRNVICTYVWEHLDVGYMQGMCDLVAPLLVIFDDESLSYGCFCRFMERMIENFPNGGAMDMHFANMRSLIQILDSEMYDLMHAHGDYTHFYFCYRWFLLDFKRELIYADIFSVWEVIWAAKHVASAHFVLFLALALLETYRDIILSNSMDFTDIIKFFNEMAERHNTQSVLKLARSLVLQLQTIIENK</sequence>
<keyword evidence="1" id="KW-0343">GTPase activation</keyword>
<dbReference type="CDD" id="cd15784">
    <property type="entry name" value="PH_RUTBC"/>
    <property type="match status" value="1"/>
</dbReference>
<dbReference type="VEuPathDB" id="VectorBase:ASIS012069"/>
<dbReference type="SMART" id="SM00593">
    <property type="entry name" value="RUN"/>
    <property type="match status" value="1"/>
</dbReference>
<evidence type="ECO:0000256" key="1">
    <source>
        <dbReference type="ARBA" id="ARBA00022468"/>
    </source>
</evidence>
<feature type="region of interest" description="Disordered" evidence="3">
    <location>
        <begin position="911"/>
        <end position="941"/>
    </location>
</feature>
<dbReference type="FunFam" id="2.30.29.230:FF:000003">
    <property type="entry name" value="Uncharacterized protein, isoform C"/>
    <property type="match status" value="1"/>
</dbReference>
<feature type="compositionally biased region" description="Low complexity" evidence="3">
    <location>
        <begin position="286"/>
        <end position="313"/>
    </location>
</feature>
<dbReference type="Proteomes" id="UP000030765">
    <property type="component" value="Unassembled WGS sequence"/>
</dbReference>
<dbReference type="FunFam" id="1.10.472.80:FF:000004">
    <property type="entry name" value="Small G protein signaling modulator 1"/>
    <property type="match status" value="1"/>
</dbReference>
<dbReference type="EMBL" id="KE524190">
    <property type="protein sequence ID" value="KFB34997.1"/>
    <property type="molecule type" value="Genomic_DNA"/>
</dbReference>
<feature type="compositionally biased region" description="Basic and acidic residues" evidence="3">
    <location>
        <begin position="9"/>
        <end position="22"/>
    </location>
</feature>
<comment type="similarity">
    <text evidence="2">Belongs to the RUTBC family.</text>
</comment>
<dbReference type="Pfam" id="PF02466">
    <property type="entry name" value="Tim17"/>
    <property type="match status" value="1"/>
</dbReference>
<proteinExistence type="inferred from homology"/>
<feature type="compositionally biased region" description="Acidic residues" evidence="3">
    <location>
        <begin position="913"/>
        <end position="924"/>
    </location>
</feature>
<dbReference type="PROSITE" id="PS50826">
    <property type="entry name" value="RUN"/>
    <property type="match status" value="1"/>
</dbReference>
<dbReference type="STRING" id="74873.A0A084VAK3"/>
<dbReference type="VEuPathDB" id="VectorBase:ASIS020908"/>
<dbReference type="FunFam" id="1.10.8.270:FF:000064">
    <property type="entry name" value="Small G protein-signaling modulator 1b"/>
    <property type="match status" value="1"/>
</dbReference>
<evidence type="ECO:0008006" key="9">
    <source>
        <dbReference type="Google" id="ProtNLM"/>
    </source>
</evidence>
<reference evidence="7" key="2">
    <citation type="submission" date="2020-05" db="UniProtKB">
        <authorList>
            <consortium name="EnsemblMetazoa"/>
        </authorList>
    </citation>
    <scope>IDENTIFICATION</scope>
</reference>
<dbReference type="Gene3D" id="1.10.472.80">
    <property type="entry name" value="Ypt/Rab-GAP domain of gyp1p, domain 3"/>
    <property type="match status" value="1"/>
</dbReference>
<evidence type="ECO:0000313" key="6">
    <source>
        <dbReference type="EMBL" id="KFB34997.1"/>
    </source>
</evidence>
<evidence type="ECO:0000259" key="4">
    <source>
        <dbReference type="PROSITE" id="PS50086"/>
    </source>
</evidence>
<feature type="region of interest" description="Disordered" evidence="3">
    <location>
        <begin position="834"/>
        <end position="888"/>
    </location>
</feature>
<reference evidence="6 8" key="1">
    <citation type="journal article" date="2014" name="BMC Genomics">
        <title>Genome sequence of Anopheles sinensis provides insight into genetics basis of mosquito competence for malaria parasites.</title>
        <authorList>
            <person name="Zhou D."/>
            <person name="Zhang D."/>
            <person name="Ding G."/>
            <person name="Shi L."/>
            <person name="Hou Q."/>
            <person name="Ye Y."/>
            <person name="Xu Y."/>
            <person name="Zhou H."/>
            <person name="Xiong C."/>
            <person name="Li S."/>
            <person name="Yu J."/>
            <person name="Hong S."/>
            <person name="Yu X."/>
            <person name="Zou P."/>
            <person name="Chen C."/>
            <person name="Chang X."/>
            <person name="Wang W."/>
            <person name="Lv Y."/>
            <person name="Sun Y."/>
            <person name="Ma L."/>
            <person name="Shen B."/>
            <person name="Zhu C."/>
        </authorList>
    </citation>
    <scope>NUCLEOTIDE SEQUENCE [LARGE SCALE GENOMIC DNA]</scope>
</reference>
<dbReference type="PROSITE" id="PS50086">
    <property type="entry name" value="TBC_RABGAP"/>
    <property type="match status" value="1"/>
</dbReference>
<dbReference type="InterPro" id="IPR037745">
    <property type="entry name" value="SGSM1/2"/>
</dbReference>
<evidence type="ECO:0000313" key="7">
    <source>
        <dbReference type="EnsemblMetazoa" id="ASIC000812-PA"/>
    </source>
</evidence>
<feature type="domain" description="Rab-GAP TBC" evidence="4">
    <location>
        <begin position="767"/>
        <end position="1231"/>
    </location>
</feature>
<dbReference type="SMART" id="SM00164">
    <property type="entry name" value="TBC"/>
    <property type="match status" value="1"/>
</dbReference>
<dbReference type="Gene3D" id="2.30.29.230">
    <property type="match status" value="1"/>
</dbReference>
<dbReference type="EnsemblMetazoa" id="ASIC000812-RA">
    <property type="protein sequence ID" value="ASIC000812-PA"/>
    <property type="gene ID" value="ASIC000812"/>
</dbReference>
<feature type="compositionally biased region" description="Acidic residues" evidence="3">
    <location>
        <begin position="851"/>
        <end position="865"/>
    </location>
</feature>
<gene>
    <name evidence="6" type="ORF">ZHAS_00000812</name>
</gene>
<feature type="region of interest" description="Disordered" evidence="3">
    <location>
        <begin position="1"/>
        <end position="23"/>
    </location>
</feature>
<dbReference type="InterPro" id="IPR004012">
    <property type="entry name" value="Run_dom"/>
</dbReference>
<dbReference type="EMBL" id="ATLV01004128">
    <property type="status" value="NOT_ANNOTATED_CDS"/>
    <property type="molecule type" value="Genomic_DNA"/>
</dbReference>
<dbReference type="Pfam" id="PF00566">
    <property type="entry name" value="RabGAP-TBC"/>
    <property type="match status" value="1"/>
</dbReference>
<dbReference type="Pfam" id="PF12068">
    <property type="entry name" value="PH_RBD"/>
    <property type="match status" value="1"/>
</dbReference>
<dbReference type="PANTHER" id="PTHR22957">
    <property type="entry name" value="TBC1 DOMAIN FAMILY MEMBER GTPASE-ACTIVATING PROTEIN"/>
    <property type="match status" value="1"/>
</dbReference>
<dbReference type="OMA" id="CDRNYAY"/>
<dbReference type="InterPro" id="IPR021935">
    <property type="entry name" value="SGSM1/2_RBD"/>
</dbReference>
<dbReference type="SUPFAM" id="SSF140741">
    <property type="entry name" value="RUN domain-like"/>
    <property type="match status" value="1"/>
</dbReference>
<feature type="domain" description="RUN" evidence="5">
    <location>
        <begin position="220"/>
        <end position="383"/>
    </location>
</feature>
<dbReference type="PANTHER" id="PTHR22957:SF502">
    <property type="entry name" value="SMALL G PROTEIN SIGNALING MODULATOR 2-RELATED"/>
    <property type="match status" value="1"/>
</dbReference>
<dbReference type="Gene3D" id="1.20.58.900">
    <property type="match status" value="1"/>
</dbReference>
<feature type="region of interest" description="Disordered" evidence="3">
    <location>
        <begin position="279"/>
        <end position="315"/>
    </location>
</feature>
<evidence type="ECO:0000259" key="5">
    <source>
        <dbReference type="PROSITE" id="PS50826"/>
    </source>
</evidence>
<name>A0A084VAK3_ANOSI</name>
<feature type="compositionally biased region" description="Acidic residues" evidence="3">
    <location>
        <begin position="991"/>
        <end position="1002"/>
    </location>
</feature>
<protein>
    <recommendedName>
        <fullName evidence="9">Rab-GAP TBC domain-containing protein</fullName>
    </recommendedName>
</protein>
<evidence type="ECO:0000256" key="3">
    <source>
        <dbReference type="SAM" id="MobiDB-lite"/>
    </source>
</evidence>
<evidence type="ECO:0000256" key="2">
    <source>
        <dbReference type="ARBA" id="ARBA00034124"/>
    </source>
</evidence>
<dbReference type="InterPro" id="IPR000195">
    <property type="entry name" value="Rab-GAP-TBC_dom"/>
</dbReference>
<dbReference type="GO" id="GO:0031410">
    <property type="term" value="C:cytoplasmic vesicle"/>
    <property type="evidence" value="ECO:0007669"/>
    <property type="project" value="UniProtKB-ARBA"/>
</dbReference>
<accession>A0A084VAK3</accession>
<dbReference type="Gene3D" id="1.10.8.270">
    <property type="entry name" value="putative rabgap domain of human tbc1 domain family member 14 like domains"/>
    <property type="match status" value="1"/>
</dbReference>
<dbReference type="Pfam" id="PF02759">
    <property type="entry name" value="RUN"/>
    <property type="match status" value="1"/>
</dbReference>
<dbReference type="GO" id="GO:0005096">
    <property type="term" value="F:GTPase activator activity"/>
    <property type="evidence" value="ECO:0007669"/>
    <property type="project" value="UniProtKB-KW"/>
</dbReference>
<dbReference type="OrthoDB" id="10264062at2759"/>
<dbReference type="SUPFAM" id="SSF47923">
    <property type="entry name" value="Ypt/Rab-GAP domain of gyp1p"/>
    <property type="match status" value="2"/>
</dbReference>
<dbReference type="InterPro" id="IPR035969">
    <property type="entry name" value="Rab-GAP_TBC_sf"/>
</dbReference>
<keyword evidence="8" id="KW-1185">Reference proteome</keyword>
<feature type="region of interest" description="Disordered" evidence="3">
    <location>
        <begin position="972"/>
        <end position="1012"/>
    </location>
</feature>
<dbReference type="InterPro" id="IPR037213">
    <property type="entry name" value="Run_dom_sf"/>
</dbReference>
<dbReference type="CDD" id="cd17687">
    <property type="entry name" value="RUN_SGSM1_like"/>
    <property type="match status" value="1"/>
</dbReference>
<dbReference type="VEuPathDB" id="VectorBase:ASIC000812"/>
<evidence type="ECO:0000313" key="8">
    <source>
        <dbReference type="Proteomes" id="UP000030765"/>
    </source>
</evidence>